<protein>
    <submittedName>
        <fullName evidence="1">Uncharacterized protein</fullName>
    </submittedName>
</protein>
<organism evidence="1">
    <name type="scientific">Arundo donax</name>
    <name type="common">Giant reed</name>
    <name type="synonym">Donax arundinaceus</name>
    <dbReference type="NCBI Taxonomy" id="35708"/>
    <lineage>
        <taxon>Eukaryota</taxon>
        <taxon>Viridiplantae</taxon>
        <taxon>Streptophyta</taxon>
        <taxon>Embryophyta</taxon>
        <taxon>Tracheophyta</taxon>
        <taxon>Spermatophyta</taxon>
        <taxon>Magnoliopsida</taxon>
        <taxon>Liliopsida</taxon>
        <taxon>Poales</taxon>
        <taxon>Poaceae</taxon>
        <taxon>PACMAD clade</taxon>
        <taxon>Arundinoideae</taxon>
        <taxon>Arundineae</taxon>
        <taxon>Arundo</taxon>
    </lineage>
</organism>
<reference evidence="1" key="2">
    <citation type="journal article" date="2015" name="Data Brief">
        <title>Shoot transcriptome of the giant reed, Arundo donax.</title>
        <authorList>
            <person name="Barrero R.A."/>
            <person name="Guerrero F.D."/>
            <person name="Moolhuijzen P."/>
            <person name="Goolsby J.A."/>
            <person name="Tidwell J."/>
            <person name="Bellgard S.E."/>
            <person name="Bellgard M.I."/>
        </authorList>
    </citation>
    <scope>NUCLEOTIDE SEQUENCE</scope>
    <source>
        <tissue evidence="1">Shoot tissue taken approximately 20 cm above the soil surface</tissue>
    </source>
</reference>
<proteinExistence type="predicted"/>
<dbReference type="EMBL" id="GBRH01239706">
    <property type="protein sequence ID" value="JAD58189.1"/>
    <property type="molecule type" value="Transcribed_RNA"/>
</dbReference>
<dbReference type="AlphaFoldDB" id="A0A0A9B2I5"/>
<accession>A0A0A9B2I5</accession>
<name>A0A0A9B2I5_ARUDO</name>
<reference evidence="1" key="1">
    <citation type="submission" date="2014-09" db="EMBL/GenBank/DDBJ databases">
        <authorList>
            <person name="Magalhaes I.L.F."/>
            <person name="Oliveira U."/>
            <person name="Santos F.R."/>
            <person name="Vidigal T.H.D.A."/>
            <person name="Brescovit A.D."/>
            <person name="Santos A.J."/>
        </authorList>
    </citation>
    <scope>NUCLEOTIDE SEQUENCE</scope>
    <source>
        <tissue evidence="1">Shoot tissue taken approximately 20 cm above the soil surface</tissue>
    </source>
</reference>
<sequence length="24" mass="2726">MNDTMSPMMLLTPVWSCTRTAILL</sequence>
<evidence type="ECO:0000313" key="1">
    <source>
        <dbReference type="EMBL" id="JAD58189.1"/>
    </source>
</evidence>